<protein>
    <submittedName>
        <fullName evidence="1">Uncharacterized protein</fullName>
    </submittedName>
</protein>
<dbReference type="EMBL" id="CP041186">
    <property type="protein sequence ID" value="QDG52182.1"/>
    <property type="molecule type" value="Genomic_DNA"/>
</dbReference>
<gene>
    <name evidence="1" type="ORF">FIV42_15970</name>
</gene>
<evidence type="ECO:0000313" key="2">
    <source>
        <dbReference type="Proteomes" id="UP000315995"/>
    </source>
</evidence>
<accession>A0A5B8Y6S1</accession>
<evidence type="ECO:0000313" key="1">
    <source>
        <dbReference type="EMBL" id="QDG52182.1"/>
    </source>
</evidence>
<name>A0A4Y6PV27_PERCE</name>
<accession>A0A4Y6PV27</accession>
<organism evidence="1 2">
    <name type="scientific">Persicimonas caeni</name>
    <dbReference type="NCBI Taxonomy" id="2292766"/>
    <lineage>
        <taxon>Bacteria</taxon>
        <taxon>Deltaproteobacteria</taxon>
        <taxon>Bradymonadales</taxon>
        <taxon>Bradymonadaceae</taxon>
        <taxon>Persicimonas</taxon>
    </lineage>
</organism>
<sequence>MEKILETPNEIESWLSFVIFQPQVQPQAKLLAAIIAHEAKLGAYRGIPEPSSELSERSQVATKAELDALSRQSLVCSVPTSILVRLTNESSDVIQSFLGRLSSCGWLYNVVYRAAPLGEKWTVAVLRPIWDFAQLWRDLPQQLETSTEALIVAEVARKCEALNAKSAHYSEKSWFESTCLGEEVTRETCSELGERGLLSLEVTETQHLRFELLGLHTWQSNQRKRGATEFLSPFR</sequence>
<dbReference type="RefSeq" id="WP_141198654.1">
    <property type="nucleotide sequence ID" value="NZ_CP041186.1"/>
</dbReference>
<proteinExistence type="predicted"/>
<reference evidence="1 2" key="1">
    <citation type="submission" date="2019-06" db="EMBL/GenBank/DDBJ databases">
        <title>Persicimonas caeni gen. nov., sp. nov., a predatory bacterium isolated from solar saltern.</title>
        <authorList>
            <person name="Wang S."/>
        </authorList>
    </citation>
    <scope>NUCLEOTIDE SEQUENCE [LARGE SCALE GENOMIC DNA]</scope>
    <source>
        <strain evidence="1 2">YN101</strain>
    </source>
</reference>
<dbReference type="Proteomes" id="UP000315995">
    <property type="component" value="Chromosome"/>
</dbReference>
<dbReference type="AlphaFoldDB" id="A0A4Y6PV27"/>
<keyword evidence="2" id="KW-1185">Reference proteome</keyword>